<dbReference type="Proteomes" id="UP000790377">
    <property type="component" value="Unassembled WGS sequence"/>
</dbReference>
<keyword evidence="2" id="KW-1185">Reference proteome</keyword>
<organism evidence="1 2">
    <name type="scientific">Hygrophoropsis aurantiaca</name>
    <dbReference type="NCBI Taxonomy" id="72124"/>
    <lineage>
        <taxon>Eukaryota</taxon>
        <taxon>Fungi</taxon>
        <taxon>Dikarya</taxon>
        <taxon>Basidiomycota</taxon>
        <taxon>Agaricomycotina</taxon>
        <taxon>Agaricomycetes</taxon>
        <taxon>Agaricomycetidae</taxon>
        <taxon>Boletales</taxon>
        <taxon>Coniophorineae</taxon>
        <taxon>Hygrophoropsidaceae</taxon>
        <taxon>Hygrophoropsis</taxon>
    </lineage>
</organism>
<reference evidence="1" key="1">
    <citation type="journal article" date="2021" name="New Phytol.">
        <title>Evolutionary innovations through gain and loss of genes in the ectomycorrhizal Boletales.</title>
        <authorList>
            <person name="Wu G."/>
            <person name="Miyauchi S."/>
            <person name="Morin E."/>
            <person name="Kuo A."/>
            <person name="Drula E."/>
            <person name="Varga T."/>
            <person name="Kohler A."/>
            <person name="Feng B."/>
            <person name="Cao Y."/>
            <person name="Lipzen A."/>
            <person name="Daum C."/>
            <person name="Hundley H."/>
            <person name="Pangilinan J."/>
            <person name="Johnson J."/>
            <person name="Barry K."/>
            <person name="LaButti K."/>
            <person name="Ng V."/>
            <person name="Ahrendt S."/>
            <person name="Min B."/>
            <person name="Choi I.G."/>
            <person name="Park H."/>
            <person name="Plett J.M."/>
            <person name="Magnuson J."/>
            <person name="Spatafora J.W."/>
            <person name="Nagy L.G."/>
            <person name="Henrissat B."/>
            <person name="Grigoriev I.V."/>
            <person name="Yang Z.L."/>
            <person name="Xu J."/>
            <person name="Martin F.M."/>
        </authorList>
    </citation>
    <scope>NUCLEOTIDE SEQUENCE</scope>
    <source>
        <strain evidence="1">ATCC 28755</strain>
    </source>
</reference>
<protein>
    <submittedName>
        <fullName evidence="1">Uncharacterized protein</fullName>
    </submittedName>
</protein>
<comment type="caution">
    <text evidence="1">The sequence shown here is derived from an EMBL/GenBank/DDBJ whole genome shotgun (WGS) entry which is preliminary data.</text>
</comment>
<evidence type="ECO:0000313" key="2">
    <source>
        <dbReference type="Proteomes" id="UP000790377"/>
    </source>
</evidence>
<evidence type="ECO:0000313" key="1">
    <source>
        <dbReference type="EMBL" id="KAH7904088.1"/>
    </source>
</evidence>
<sequence length="893" mass="98933">MSKGFQILNSRRTLVDNTNRPSRSNASQSRSNPLELASENYPGRVYSSESVVDSIDDGDDDASQQNGKQSTHTFSPPSSLEDLGSRAPAHRAPPFRAPQLCSSRIRTAPSNSLQCHLPPLTLTSAAGIGPPQSPAVRLLLPAPFPLSFPSHCGGHVWAIALAYGYLAALLATPGREPDLLDCPREKALNFVDDQGVNLLVSCAVGLTGSVLGDEQNDGEDSNGSISTKNPLNIKNIPQNILTGRGLTCGNEELFSPYWFSRTLDASIGANRASFFFGRVCLEGTVPMVFAMFNNASDIDASHSNFTEIHHDQYNSVNGVIHGNQSYHTIVHGNQIYQNSSETFEPLRKASILSVAFDSAERYPAPICLPGTRVEILNRISGWIEDEGSQPICWLSGLAGSGKSAIAQCMAEMYAEKNRLAASFFFSRREQQRSTTQHFFPTLSSQLLNSFPSTKQSIAAALDEDYTVPTKFLREQMQKLVLGPLCSMTERPESPVLIVVDSLDECDNEGLVVELIALLDQLLRQCPHPFRLLLTSWIEPHIQNAFREPSIFAMTLFLELATFDAQEDIRSFMAHAFNNIYEQHHMIVDGVQHPWPSTDELEKLLEKASGLFIFATTVVKFVGSKHHDPSARLQIILNDANISSGNTIYADLDSLYHDAVQAVNDADLVQFVLGIIRYVSNPLSIRALNIIISPLHIVNVAHILPDLGSVLLVPEDEKKPVRIYHTSFRDFLSSLLRAKCYFVDPSVYHPLLARLCLEHMCGTLKKDMCDIGDPSMLNSEVDDLPQRCSECIDEATRYVCHKWSYHLARSTTTASMDESLAKFLVEFSRKSILHWVETLSLLGAMDIVITMLHDAISWLKLIPTPPEDTLTLFKDTQRLALMFFDPISVKSKLS</sequence>
<name>A0ACB7ZTE4_9AGAM</name>
<accession>A0ACB7ZTE4</accession>
<dbReference type="EMBL" id="MU268613">
    <property type="protein sequence ID" value="KAH7904088.1"/>
    <property type="molecule type" value="Genomic_DNA"/>
</dbReference>
<proteinExistence type="predicted"/>
<gene>
    <name evidence="1" type="ORF">BJ138DRAFT_1186624</name>
</gene>